<organism evidence="11 12">
    <name type="scientific">Dokdonella koreensis DS-123</name>
    <dbReference type="NCBI Taxonomy" id="1300342"/>
    <lineage>
        <taxon>Bacteria</taxon>
        <taxon>Pseudomonadati</taxon>
        <taxon>Pseudomonadota</taxon>
        <taxon>Gammaproteobacteria</taxon>
        <taxon>Lysobacterales</taxon>
        <taxon>Rhodanobacteraceae</taxon>
        <taxon>Dokdonella</taxon>
    </lineage>
</organism>
<evidence type="ECO:0000256" key="8">
    <source>
        <dbReference type="ARBA" id="ARBA00022927"/>
    </source>
</evidence>
<evidence type="ECO:0000256" key="5">
    <source>
        <dbReference type="ARBA" id="ARBA00022475"/>
    </source>
</evidence>
<evidence type="ECO:0000256" key="6">
    <source>
        <dbReference type="ARBA" id="ARBA00022519"/>
    </source>
</evidence>
<keyword evidence="7" id="KW-0812">Transmembrane</keyword>
<reference evidence="11 12" key="1">
    <citation type="submission" date="2016-04" db="EMBL/GenBank/DDBJ databases">
        <title>Complete genome sequence of Dokdonella koreensis DS-123T.</title>
        <authorList>
            <person name="Kim J.F."/>
            <person name="Lee H."/>
            <person name="Kwak M.-J."/>
        </authorList>
    </citation>
    <scope>NUCLEOTIDE SEQUENCE [LARGE SCALE GENOMIC DNA]</scope>
    <source>
        <strain evidence="11 12">DS-123</strain>
    </source>
</reference>
<proteinExistence type="inferred from homology"/>
<sequence length="255" mass="27200">MRIFKVLILLVVLLCVVAGVFVWTMPAELAWRWGGHRFAPVVLSGVRGSVWDGHADGVSVFGRDLGELSWTIAKGPLLRGRVAADIRIKGADVEAAGLVTRLPDRSIDLRDVRFRFAAQLAAPALDIPALNLLGTFNGVLNQARIAEGRLQGANGAGRWSDAGVSGHAEARFSDILVDFSSKPDGGIGGVVRDDGQGNLAVEGMFDVGSDRFGAEARLAARNDDVRVQEALRYVGQAQPDGSSHLVVQGRLFPLL</sequence>
<dbReference type="EMBL" id="CP015249">
    <property type="protein sequence ID" value="ANB16859.1"/>
    <property type="molecule type" value="Genomic_DNA"/>
</dbReference>
<evidence type="ECO:0000256" key="9">
    <source>
        <dbReference type="ARBA" id="ARBA00023136"/>
    </source>
</evidence>
<dbReference type="InterPro" id="IPR022792">
    <property type="entry name" value="T2SS_protein-GspN"/>
</dbReference>
<dbReference type="GO" id="GO:0015628">
    <property type="term" value="P:protein secretion by the type II secretion system"/>
    <property type="evidence" value="ECO:0007669"/>
    <property type="project" value="InterPro"/>
</dbReference>
<keyword evidence="9" id="KW-0472">Membrane</keyword>
<evidence type="ECO:0000313" key="12">
    <source>
        <dbReference type="Proteomes" id="UP000076830"/>
    </source>
</evidence>
<dbReference type="GO" id="GO:0015627">
    <property type="term" value="C:type II protein secretion system complex"/>
    <property type="evidence" value="ECO:0007669"/>
    <property type="project" value="InterPro"/>
</dbReference>
<evidence type="ECO:0000256" key="2">
    <source>
        <dbReference type="ARBA" id="ARBA00007208"/>
    </source>
</evidence>
<dbReference type="KEGG" id="dko:I596_823"/>
<evidence type="ECO:0000256" key="3">
    <source>
        <dbReference type="ARBA" id="ARBA00021563"/>
    </source>
</evidence>
<dbReference type="Proteomes" id="UP000076830">
    <property type="component" value="Chromosome"/>
</dbReference>
<evidence type="ECO:0000256" key="4">
    <source>
        <dbReference type="ARBA" id="ARBA00022448"/>
    </source>
</evidence>
<comment type="subcellular location">
    <subcellularLocation>
        <location evidence="1">Cell inner membrane</location>
    </subcellularLocation>
</comment>
<comment type="similarity">
    <text evidence="2">Belongs to the GSP N family.</text>
</comment>
<protein>
    <recommendedName>
        <fullName evidence="3">Type II secretion system protein N</fullName>
    </recommendedName>
    <alternativeName>
        <fullName evidence="10">General secretion pathway protein N</fullName>
    </alternativeName>
</protein>
<keyword evidence="5" id="KW-1003">Cell membrane</keyword>
<accession>A0A160DRN7</accession>
<dbReference type="STRING" id="1300342.I596_823"/>
<dbReference type="Pfam" id="PF01203">
    <property type="entry name" value="T2SSN"/>
    <property type="match status" value="1"/>
</dbReference>
<keyword evidence="4" id="KW-0813">Transport</keyword>
<gene>
    <name evidence="11" type="ORF">I596_823</name>
</gene>
<evidence type="ECO:0000313" key="11">
    <source>
        <dbReference type="EMBL" id="ANB16859.1"/>
    </source>
</evidence>
<dbReference type="GO" id="GO:0005886">
    <property type="term" value="C:plasma membrane"/>
    <property type="evidence" value="ECO:0007669"/>
    <property type="project" value="UniProtKB-SubCell"/>
</dbReference>
<keyword evidence="12" id="KW-1185">Reference proteome</keyword>
<dbReference type="OrthoDB" id="5959533at2"/>
<keyword evidence="6" id="KW-0997">Cell inner membrane</keyword>
<keyword evidence="8" id="KW-0653">Protein transport</keyword>
<name>A0A160DRN7_9GAMM</name>
<evidence type="ECO:0000256" key="7">
    <source>
        <dbReference type="ARBA" id="ARBA00022692"/>
    </source>
</evidence>
<evidence type="ECO:0000256" key="10">
    <source>
        <dbReference type="ARBA" id="ARBA00030772"/>
    </source>
</evidence>
<evidence type="ECO:0000256" key="1">
    <source>
        <dbReference type="ARBA" id="ARBA00004533"/>
    </source>
</evidence>
<dbReference type="AlphaFoldDB" id="A0A160DRN7"/>
<dbReference type="RefSeq" id="WP_067644439.1">
    <property type="nucleotide sequence ID" value="NZ_CP015249.1"/>
</dbReference>